<dbReference type="Proteomes" id="UP000003082">
    <property type="component" value="Unassembled WGS sequence"/>
</dbReference>
<proteinExistence type="predicted"/>
<protein>
    <submittedName>
        <fullName evidence="1">Uncharacterized protein</fullName>
    </submittedName>
</protein>
<keyword evidence="2" id="KW-1185">Reference proteome</keyword>
<dbReference type="EMBL" id="ACFU01000001">
    <property type="protein sequence ID" value="EEF15364.1"/>
    <property type="molecule type" value="Genomic_DNA"/>
</dbReference>
<accession>B9CXQ0</accession>
<evidence type="ECO:0000313" key="2">
    <source>
        <dbReference type="Proteomes" id="UP000003082"/>
    </source>
</evidence>
<evidence type="ECO:0000313" key="1">
    <source>
        <dbReference type="EMBL" id="EEF15364.1"/>
    </source>
</evidence>
<name>B9CXQ0_CAMRE</name>
<comment type="caution">
    <text evidence="1">The sequence shown here is derived from an EMBL/GenBank/DDBJ whole genome shotgun (WGS) entry which is preliminary data.</text>
</comment>
<organism evidence="1 2">
    <name type="scientific">Campylobacter rectus RM3267</name>
    <dbReference type="NCBI Taxonomy" id="553218"/>
    <lineage>
        <taxon>Bacteria</taxon>
        <taxon>Pseudomonadati</taxon>
        <taxon>Campylobacterota</taxon>
        <taxon>Epsilonproteobacteria</taxon>
        <taxon>Campylobacterales</taxon>
        <taxon>Campylobacteraceae</taxon>
        <taxon>Campylobacter</taxon>
    </lineage>
</organism>
<sequence length="45" mass="5173">MLPLYAPSPIEELFWSKTAIVKTTAKINCNTKKSESIKILFKFQN</sequence>
<dbReference type="AlphaFoldDB" id="B9CXQ0"/>
<reference evidence="1 2" key="1">
    <citation type="submission" date="2008-08" db="EMBL/GenBank/DDBJ databases">
        <authorList>
            <person name="Madupu R."/>
            <person name="Durkin A.S."/>
            <person name="Torralba M."/>
            <person name="Methe B."/>
            <person name="Sutton G.G."/>
            <person name="Strausberg R.L."/>
            <person name="Nelson K.E."/>
        </authorList>
    </citation>
    <scope>NUCLEOTIDE SEQUENCE [LARGE SCALE GENOMIC DNA]</scope>
    <source>
        <strain evidence="1 2">RM3267</strain>
    </source>
</reference>
<gene>
    <name evidence="1" type="ORF">CAMRE0001_0114</name>
</gene>